<dbReference type="PATRIC" id="fig|1658765.3.peg.1510"/>
<name>A0A0J7J5L4_9GAMM</name>
<evidence type="ECO:0000313" key="2">
    <source>
        <dbReference type="EMBL" id="KMQ73858.1"/>
    </source>
</evidence>
<reference evidence="2 4" key="1">
    <citation type="submission" date="2015-06" db="EMBL/GenBank/DDBJ databases">
        <title>Marinobacter subterrani, a genetically tractable neutrophilic iron-oxidizing strain isolated from the Soudan Iron Mine.</title>
        <authorList>
            <person name="Bonis B.M."/>
            <person name="Gralnick J.A."/>
        </authorList>
    </citation>
    <scope>NUCLEOTIDE SEQUENCE [LARGE SCALE GENOMIC DNA]</scope>
    <source>
        <strain evidence="2 4">JG233</strain>
    </source>
</reference>
<dbReference type="EMBL" id="LFBU01000001">
    <property type="protein sequence ID" value="KMQ75315.1"/>
    <property type="molecule type" value="Genomic_DNA"/>
</dbReference>
<dbReference type="OrthoDB" id="8596093at2"/>
<evidence type="ECO:0000313" key="1">
    <source>
        <dbReference type="EMBL" id="KMQ72834.1"/>
    </source>
</evidence>
<dbReference type="RefSeq" id="WP_048494144.1">
    <property type="nucleotide sequence ID" value="NZ_LFBU01000001.1"/>
</dbReference>
<sequence length="192" mass="20699">MALYFSKTAGGFFDDAIHDNLPADVVEISYEDHATLINGQADGSTIKVDSDGRPYLESKPIPVLADRRKSAKQAIDRAAGQARQRYVSDGQLVEQEYRQALEATKEWRAAGSPANSVPADIQVWADAAGISAEESAQNIEATAAAWTQVLSNIRQIRLSGKAAVDAATDQSSAHDMEVVAQPYIDQLEALKP</sequence>
<dbReference type="EMBL" id="LFBU01000001">
    <property type="protein sequence ID" value="KMQ73858.1"/>
    <property type="molecule type" value="Genomic_DNA"/>
</dbReference>
<organism evidence="2 4">
    <name type="scientific">Marinobacter subterrani</name>
    <dbReference type="NCBI Taxonomy" id="1658765"/>
    <lineage>
        <taxon>Bacteria</taxon>
        <taxon>Pseudomonadati</taxon>
        <taxon>Pseudomonadota</taxon>
        <taxon>Gammaproteobacteria</taxon>
        <taxon>Pseudomonadales</taxon>
        <taxon>Marinobacteraceae</taxon>
        <taxon>Marinobacter</taxon>
    </lineage>
</organism>
<dbReference type="STRING" id="1658765.Msub_10019"/>
<evidence type="ECO:0000313" key="3">
    <source>
        <dbReference type="EMBL" id="KMQ75315.1"/>
    </source>
</evidence>
<dbReference type="AlphaFoldDB" id="A0A0J7J5L4"/>
<dbReference type="EMBL" id="LFBU01000002">
    <property type="protein sequence ID" value="KMQ72834.1"/>
    <property type="molecule type" value="Genomic_DNA"/>
</dbReference>
<proteinExistence type="predicted"/>
<gene>
    <name evidence="2" type="ORF">Msub_10019</name>
    <name evidence="3" type="ORF">Msub_11517</name>
    <name evidence="1" type="ORF">Msub_20028</name>
</gene>
<dbReference type="Proteomes" id="UP000036102">
    <property type="component" value="Unassembled WGS sequence"/>
</dbReference>
<keyword evidence="4" id="KW-1185">Reference proteome</keyword>
<accession>A0A0J7J5L4</accession>
<comment type="caution">
    <text evidence="2">The sequence shown here is derived from an EMBL/GenBank/DDBJ whole genome shotgun (WGS) entry which is preliminary data.</text>
</comment>
<evidence type="ECO:0000313" key="4">
    <source>
        <dbReference type="Proteomes" id="UP000036102"/>
    </source>
</evidence>
<protein>
    <submittedName>
        <fullName evidence="2">Uncharacterized protein</fullName>
    </submittedName>
</protein>